<dbReference type="RefSeq" id="WP_076628653.1">
    <property type="nucleotide sequence ID" value="NZ_CP019312.1"/>
</dbReference>
<reference evidence="1 2" key="1">
    <citation type="submission" date="2017-01" db="EMBL/GenBank/DDBJ databases">
        <title>Complete genome of Tateyamaria omphalii DOK1-4 isolated from seawater in Dokdo.</title>
        <authorList>
            <person name="Kim J.H."/>
            <person name="Chi W.-J."/>
        </authorList>
    </citation>
    <scope>NUCLEOTIDE SEQUENCE [LARGE SCALE GENOMIC DNA]</scope>
    <source>
        <strain evidence="1 2">DOK1-4</strain>
    </source>
</reference>
<dbReference type="Pfam" id="PF05621">
    <property type="entry name" value="TniB"/>
    <property type="match status" value="1"/>
</dbReference>
<dbReference type="AlphaFoldDB" id="A0A1P8MWF3"/>
<dbReference type="EMBL" id="CP019312">
    <property type="protein sequence ID" value="APX12394.1"/>
    <property type="molecule type" value="Genomic_DNA"/>
</dbReference>
<dbReference type="KEGG" id="tom:BWR18_12435"/>
<evidence type="ECO:0000313" key="2">
    <source>
        <dbReference type="Proteomes" id="UP000186336"/>
    </source>
</evidence>
<dbReference type="InterPro" id="IPR027417">
    <property type="entry name" value="P-loop_NTPase"/>
</dbReference>
<protein>
    <submittedName>
        <fullName evidence="1">Transposase</fullName>
    </submittedName>
</protein>
<proteinExistence type="predicted"/>
<dbReference type="OrthoDB" id="5288220at2"/>
<keyword evidence="2" id="KW-1185">Reference proteome</keyword>
<organism evidence="1 2">
    <name type="scientific">Tateyamaria omphalii</name>
    <dbReference type="NCBI Taxonomy" id="299262"/>
    <lineage>
        <taxon>Bacteria</taxon>
        <taxon>Pseudomonadati</taxon>
        <taxon>Pseudomonadota</taxon>
        <taxon>Alphaproteobacteria</taxon>
        <taxon>Rhodobacterales</taxon>
        <taxon>Roseobacteraceae</taxon>
        <taxon>Tateyamaria</taxon>
    </lineage>
</organism>
<gene>
    <name evidence="1" type="ORF">BWR18_12435</name>
</gene>
<dbReference type="Gene3D" id="3.40.50.300">
    <property type="entry name" value="P-loop containing nucleotide triphosphate hydrolases"/>
    <property type="match status" value="1"/>
</dbReference>
<dbReference type="SUPFAM" id="SSF52540">
    <property type="entry name" value="P-loop containing nucleoside triphosphate hydrolases"/>
    <property type="match status" value="1"/>
</dbReference>
<sequence length="322" mass="35686">MEDFVNKDAALDAVRKLHIGLDWDGEAALHVKRLLARDGEGHLLPTARFFTKTGETRGMMLVGDPGSGKSHLMDRTLTKIPELAPADDGVPRVIACPVPSPATFKSMTLALLERSGYPDANPRQEAWSLWQLFRHRLSKLGVAVLWIDEAQDLFCADRKAILRALKSLMQGDDAVAVILSGTEDLAQVIRTDPQVKRRFTAMVLPELTEAAHGDMFRTVMADYCARVDLEPPVEADLVARVFHGARYRFGRAVELLLVAMEFAIARNAEHLTIDDFASAYAMNEACVASQNVFYANHYLLLKPDADEEAVAFPKRRSGKGRT</sequence>
<accession>A0A1P8MWF3</accession>
<dbReference type="InterPro" id="IPR008868">
    <property type="entry name" value="TniB"/>
</dbReference>
<name>A0A1P8MWF3_9RHOB</name>
<dbReference type="Proteomes" id="UP000186336">
    <property type="component" value="Chromosome"/>
</dbReference>
<evidence type="ECO:0000313" key="1">
    <source>
        <dbReference type="EMBL" id="APX12394.1"/>
    </source>
</evidence>
<dbReference type="STRING" id="299262.BWR18_12435"/>